<dbReference type="InterPro" id="IPR043129">
    <property type="entry name" value="ATPase_NBD"/>
</dbReference>
<sequence>MHNERDIAGAVVASGQPRVRLSVDIGGTFTDVVLETGERRLTKKVLTTPEQPERAVLEGAQLVLDDAGLVFADIDVFVHGTTLATNAVLERRGARTALIGTMGFRDIVEIGTEGRYDQYDLQIEKQVPLVPRALRLTVEERMNAKGDVLLPLNERMLHRHIDFLHAQRVESVAICFLHAYANAAHEQRAREIVARALPELSISISSEVCPEIREYERTSTTLTNAYVKPLMSAYLGRMRTSLDAVGFRGPLYLVTSNGGLTSVETACQFPVRLVESGPAGGAIFAADVARIAGERKVLAFDMGGTTAKVCLIDEFNPDHDRVYEVDRAARFQKGSGLPLRIPVIDLVEIGAGGGSIARIDALKNIVVGPQSAGSVPGPACYGRGGTQPTVTDADVVLGLIDPAAFAGGSVHLDVEASRAALQSEIAGAAGMTPELAAFAVYEMVCESMASAARAHAIEKGKGFADRTLIAFGGAAPLHVARVAEKIGASRVLVPPGAGVGSAVGFLRAPVAYEIVRSYHVRLDSFDAGAVGTMLGAMETEARAVVREGAAGAPMQVRRVAFMRYVGQGHEIAVDTPSGDDPAACAQILGERFATAYTRLFNRTIPGAPVEILSWSVNVSAHSGAACASVRAPDCPAAAVAAGEREYFDGHSGARIPVPVYRRETLGRDARVSGPALIVERETTTFVTATFDAEIDRHGNIILQRKQQQQSGDRA</sequence>
<evidence type="ECO:0000259" key="2">
    <source>
        <dbReference type="Pfam" id="PF05378"/>
    </source>
</evidence>
<protein>
    <submittedName>
        <fullName evidence="4">Acetophenone carboxylase gamma subunit</fullName>
        <ecNumber evidence="4">6.4.1.8</ecNumber>
    </submittedName>
</protein>
<evidence type="ECO:0000313" key="5">
    <source>
        <dbReference type="Proteomes" id="UP000789752"/>
    </source>
</evidence>
<dbReference type="PANTHER" id="PTHR11365">
    <property type="entry name" value="5-OXOPROLINASE RELATED"/>
    <property type="match status" value="1"/>
</dbReference>
<comment type="caution">
    <text evidence="4">The sequence shown here is derived from an EMBL/GenBank/DDBJ whole genome shotgun (WGS) entry which is preliminary data.</text>
</comment>
<dbReference type="SUPFAM" id="SSF53067">
    <property type="entry name" value="Actin-like ATPase domain"/>
    <property type="match status" value="1"/>
</dbReference>
<dbReference type="InterPro" id="IPR045079">
    <property type="entry name" value="Oxoprolinase-like"/>
</dbReference>
<dbReference type="Pfam" id="PF01968">
    <property type="entry name" value="Hydantoinase_A"/>
    <property type="match status" value="1"/>
</dbReference>
<name>A0ABN7QX50_9BURK</name>
<feature type="domain" description="Acetophenone carboxylase-like C-terminal" evidence="3">
    <location>
        <begin position="544"/>
        <end position="698"/>
    </location>
</feature>
<evidence type="ECO:0000259" key="1">
    <source>
        <dbReference type="Pfam" id="PF01968"/>
    </source>
</evidence>
<dbReference type="GO" id="GO:0016874">
    <property type="term" value="F:ligase activity"/>
    <property type="evidence" value="ECO:0007669"/>
    <property type="project" value="UniProtKB-KW"/>
</dbReference>
<dbReference type="Pfam" id="PF05378">
    <property type="entry name" value="Hydant_A_N"/>
    <property type="match status" value="1"/>
</dbReference>
<proteinExistence type="predicted"/>
<keyword evidence="5" id="KW-1185">Reference proteome</keyword>
<evidence type="ECO:0000259" key="3">
    <source>
        <dbReference type="Pfam" id="PF19278"/>
    </source>
</evidence>
<dbReference type="RefSeq" id="WP_228983501.1">
    <property type="nucleotide sequence ID" value="NZ_CAJQYY010000040.1"/>
</dbReference>
<feature type="domain" description="Hydantoinase A/oxoprolinase" evidence="1">
    <location>
        <begin position="217"/>
        <end position="512"/>
    </location>
</feature>
<dbReference type="InterPro" id="IPR008040">
    <property type="entry name" value="Hydant_A_N"/>
</dbReference>
<dbReference type="Pfam" id="PF19278">
    <property type="entry name" value="Hydant_A_C"/>
    <property type="match status" value="1"/>
</dbReference>
<evidence type="ECO:0000313" key="4">
    <source>
        <dbReference type="EMBL" id="CAG4923177.1"/>
    </source>
</evidence>
<reference evidence="4 5" key="1">
    <citation type="submission" date="2021-04" db="EMBL/GenBank/DDBJ databases">
        <authorList>
            <person name="Vanwijnsberghe S."/>
        </authorList>
    </citation>
    <scope>NUCLEOTIDE SEQUENCE [LARGE SCALE GENOMIC DNA]</scope>
    <source>
        <strain evidence="4 5">LMG 32171</strain>
    </source>
</reference>
<dbReference type="EMBL" id="CAJQYY010000040">
    <property type="protein sequence ID" value="CAG4923177.1"/>
    <property type="molecule type" value="Genomic_DNA"/>
</dbReference>
<dbReference type="Proteomes" id="UP000789752">
    <property type="component" value="Unassembled WGS sequence"/>
</dbReference>
<keyword evidence="4" id="KW-0436">Ligase</keyword>
<gene>
    <name evidence="4" type="primary">apc3</name>
    <name evidence="4" type="ORF">R54767_04969</name>
</gene>
<dbReference type="PANTHER" id="PTHR11365:SF23">
    <property type="entry name" value="HYPOTHETICAL 5-OXOPROLINASE (EUROFUNG)-RELATED"/>
    <property type="match status" value="1"/>
</dbReference>
<feature type="domain" description="Hydantoinase/oxoprolinase N-terminal" evidence="2">
    <location>
        <begin position="20"/>
        <end position="195"/>
    </location>
</feature>
<dbReference type="InterPro" id="IPR049517">
    <property type="entry name" value="ACX-like_C"/>
</dbReference>
<accession>A0ABN7QX50</accession>
<dbReference type="EC" id="6.4.1.8" evidence="4"/>
<organism evidence="4 5">
    <name type="scientific">Paraburkholderia gardini</name>
    <dbReference type="NCBI Taxonomy" id="2823469"/>
    <lineage>
        <taxon>Bacteria</taxon>
        <taxon>Pseudomonadati</taxon>
        <taxon>Pseudomonadota</taxon>
        <taxon>Betaproteobacteria</taxon>
        <taxon>Burkholderiales</taxon>
        <taxon>Burkholderiaceae</taxon>
        <taxon>Paraburkholderia</taxon>
    </lineage>
</organism>
<dbReference type="InterPro" id="IPR002821">
    <property type="entry name" value="Hydantoinase_A"/>
</dbReference>